<reference evidence="3" key="1">
    <citation type="submission" date="2014-11" db="EMBL/GenBank/DDBJ databases">
        <authorList>
            <person name="Otto D Thomas"/>
            <person name="Naeem Raeece"/>
        </authorList>
    </citation>
    <scope>NUCLEOTIDE SEQUENCE</scope>
</reference>
<dbReference type="SMART" id="SM00175">
    <property type="entry name" value="RAB"/>
    <property type="match status" value="1"/>
</dbReference>
<gene>
    <name evidence="3" type="ORF">Cvel_26758</name>
</gene>
<dbReference type="FunFam" id="3.40.50.300:FF:001447">
    <property type="entry name" value="Ras-related protein Rab-1B"/>
    <property type="match status" value="1"/>
</dbReference>
<name>A0A0G4HF16_9ALVE</name>
<keyword evidence="1" id="KW-0547">Nucleotide-binding</keyword>
<proteinExistence type="predicted"/>
<dbReference type="SUPFAM" id="SSF52540">
    <property type="entry name" value="P-loop containing nucleoside triphosphate hydrolases"/>
    <property type="match status" value="1"/>
</dbReference>
<dbReference type="VEuPathDB" id="CryptoDB:Cvel_26758"/>
<dbReference type="AlphaFoldDB" id="A0A0G4HF16"/>
<dbReference type="SMART" id="SM00174">
    <property type="entry name" value="RHO"/>
    <property type="match status" value="1"/>
</dbReference>
<dbReference type="SMART" id="SM00173">
    <property type="entry name" value="RAS"/>
    <property type="match status" value="1"/>
</dbReference>
<dbReference type="GO" id="GO:0005525">
    <property type="term" value="F:GTP binding"/>
    <property type="evidence" value="ECO:0007669"/>
    <property type="project" value="UniProtKB-KW"/>
</dbReference>
<dbReference type="InterPro" id="IPR050227">
    <property type="entry name" value="Rab"/>
</dbReference>
<dbReference type="CDD" id="cd00154">
    <property type="entry name" value="Rab"/>
    <property type="match status" value="1"/>
</dbReference>
<dbReference type="InterPro" id="IPR001806">
    <property type="entry name" value="Small_GTPase"/>
</dbReference>
<dbReference type="EMBL" id="CDMZ01002455">
    <property type="protein sequence ID" value="CEM42461.1"/>
    <property type="molecule type" value="Genomic_DNA"/>
</dbReference>
<sequence>MSAQFQPLQRRRVQPRAADLLKVKVVAFGDPYVGKTALVRRFCDNTFSSSYSATVGVDFFCKRVTLRGKEVSMNVWDLSGQEEFSDVRSEFFKDAHAGILFYDTTSRKSFLSLDLWLSEAMKFGGKDTQYIVCATKSESRARAVAESEGRQWASSRGFPFIETSAFSGSGVRELFESKTFDSLMHRN</sequence>
<evidence type="ECO:0000256" key="2">
    <source>
        <dbReference type="ARBA" id="ARBA00023134"/>
    </source>
</evidence>
<dbReference type="PhylomeDB" id="A0A0G4HF16"/>
<evidence type="ECO:0000256" key="1">
    <source>
        <dbReference type="ARBA" id="ARBA00022741"/>
    </source>
</evidence>
<dbReference type="PROSITE" id="PS51419">
    <property type="entry name" value="RAB"/>
    <property type="match status" value="1"/>
</dbReference>
<accession>A0A0G4HF16</accession>
<dbReference type="PRINTS" id="PR00449">
    <property type="entry name" value="RASTRNSFRMNG"/>
</dbReference>
<organism evidence="3">
    <name type="scientific">Chromera velia CCMP2878</name>
    <dbReference type="NCBI Taxonomy" id="1169474"/>
    <lineage>
        <taxon>Eukaryota</taxon>
        <taxon>Sar</taxon>
        <taxon>Alveolata</taxon>
        <taxon>Colpodellida</taxon>
        <taxon>Chromeraceae</taxon>
        <taxon>Chromera</taxon>
    </lineage>
</organism>
<protein>
    <submittedName>
        <fullName evidence="3">Uncharacterized protein</fullName>
    </submittedName>
</protein>
<dbReference type="InterPro" id="IPR027417">
    <property type="entry name" value="P-loop_NTPase"/>
</dbReference>
<dbReference type="Pfam" id="PF00071">
    <property type="entry name" value="Ras"/>
    <property type="match status" value="1"/>
</dbReference>
<dbReference type="PANTHER" id="PTHR47977">
    <property type="entry name" value="RAS-RELATED PROTEIN RAB"/>
    <property type="match status" value="1"/>
</dbReference>
<dbReference type="PROSITE" id="PS51421">
    <property type="entry name" value="RAS"/>
    <property type="match status" value="1"/>
</dbReference>
<dbReference type="NCBIfam" id="TIGR00231">
    <property type="entry name" value="small_GTP"/>
    <property type="match status" value="1"/>
</dbReference>
<evidence type="ECO:0000313" key="3">
    <source>
        <dbReference type="EMBL" id="CEM42461.1"/>
    </source>
</evidence>
<keyword evidence="2" id="KW-0342">GTP-binding</keyword>
<dbReference type="Gene3D" id="3.40.50.300">
    <property type="entry name" value="P-loop containing nucleotide triphosphate hydrolases"/>
    <property type="match status" value="1"/>
</dbReference>
<dbReference type="GO" id="GO:0003924">
    <property type="term" value="F:GTPase activity"/>
    <property type="evidence" value="ECO:0007669"/>
    <property type="project" value="InterPro"/>
</dbReference>
<dbReference type="InterPro" id="IPR005225">
    <property type="entry name" value="Small_GTP-bd"/>
</dbReference>